<comment type="caution">
    <text evidence="1">The sequence shown here is derived from an EMBL/GenBank/DDBJ whole genome shotgun (WGS) entry which is preliminary data.</text>
</comment>
<sequence>MSFGEGRGAACGWWGEVRWDGQYNPCGTWSHFSDMLRSADLVGIPADKVGACVHAHPLNPCNKVLSVDF</sequence>
<evidence type="ECO:0000313" key="2">
    <source>
        <dbReference type="Proteomes" id="UP000093080"/>
    </source>
</evidence>
<proteinExistence type="predicted"/>
<dbReference type="Proteomes" id="UP000093080">
    <property type="component" value="Unassembled WGS sequence"/>
</dbReference>
<reference evidence="1 2" key="1">
    <citation type="submission" date="2016-06" db="EMBL/GenBank/DDBJ databases">
        <title>Respiratory ammonification of nitrate coupled to the oxidation of elemental sulfur in deep-sea autotrophic thermophilic bacteria.</title>
        <authorList>
            <person name="Slobodkina G.B."/>
            <person name="Mardanov A.V."/>
            <person name="Ravin N.V."/>
            <person name="Frolova A.A."/>
            <person name="Viryasiv M.B."/>
            <person name="Chernyh N.A."/>
            <person name="Bonch-Osmolovskaya E.A."/>
            <person name="Slobodkin A.I."/>
        </authorList>
    </citation>
    <scope>NUCLEOTIDE SEQUENCE [LARGE SCALE GENOMIC DNA]</scope>
    <source>
        <strain evidence="1 2">S69</strain>
    </source>
</reference>
<organism evidence="1 2">
    <name type="scientific">Dissulfuribacter thermophilus</name>
    <dbReference type="NCBI Taxonomy" id="1156395"/>
    <lineage>
        <taxon>Bacteria</taxon>
        <taxon>Pseudomonadati</taxon>
        <taxon>Thermodesulfobacteriota</taxon>
        <taxon>Dissulfuribacteria</taxon>
        <taxon>Dissulfuribacterales</taxon>
        <taxon>Dissulfuribacteraceae</taxon>
        <taxon>Dissulfuribacter</taxon>
    </lineage>
</organism>
<dbReference type="AlphaFoldDB" id="A0A1B9F435"/>
<protein>
    <submittedName>
        <fullName evidence="1">Uncharacterized protein</fullName>
    </submittedName>
</protein>
<dbReference type="EMBL" id="MAGO01000009">
    <property type="protein sequence ID" value="OCC14709.1"/>
    <property type="molecule type" value="Genomic_DNA"/>
</dbReference>
<keyword evidence="2" id="KW-1185">Reference proteome</keyword>
<accession>A0A1B9F435</accession>
<evidence type="ECO:0000313" key="1">
    <source>
        <dbReference type="EMBL" id="OCC14709.1"/>
    </source>
</evidence>
<dbReference type="STRING" id="1156395.DBT_1769"/>
<gene>
    <name evidence="1" type="ORF">DBT_1769</name>
</gene>
<name>A0A1B9F435_9BACT</name>